<evidence type="ECO:0000313" key="4">
    <source>
        <dbReference type="Proteomes" id="UP000251891"/>
    </source>
</evidence>
<dbReference type="InterPro" id="IPR014729">
    <property type="entry name" value="Rossmann-like_a/b/a_fold"/>
</dbReference>
<evidence type="ECO:0000259" key="2">
    <source>
        <dbReference type="Pfam" id="PF00733"/>
    </source>
</evidence>
<dbReference type="EMBL" id="QLYX01000014">
    <property type="protein sequence ID" value="RAY12159.1"/>
    <property type="molecule type" value="Genomic_DNA"/>
</dbReference>
<feature type="region of interest" description="Disordered" evidence="1">
    <location>
        <begin position="206"/>
        <end position="227"/>
    </location>
</feature>
<organism evidence="3 4">
    <name type="scientific">Actinomadura craniellae</name>
    <dbReference type="NCBI Taxonomy" id="2231787"/>
    <lineage>
        <taxon>Bacteria</taxon>
        <taxon>Bacillati</taxon>
        <taxon>Actinomycetota</taxon>
        <taxon>Actinomycetes</taxon>
        <taxon>Streptosporangiales</taxon>
        <taxon>Thermomonosporaceae</taxon>
        <taxon>Actinomadura</taxon>
    </lineage>
</organism>
<comment type="caution">
    <text evidence="3">The sequence shown here is derived from an EMBL/GenBank/DDBJ whole genome shotgun (WGS) entry which is preliminary data.</text>
</comment>
<gene>
    <name evidence="3" type="ORF">DPM19_25890</name>
</gene>
<dbReference type="GO" id="GO:0004066">
    <property type="term" value="F:asparagine synthase (glutamine-hydrolyzing) activity"/>
    <property type="evidence" value="ECO:0007669"/>
    <property type="project" value="InterPro"/>
</dbReference>
<accession>A0A365GZ98</accession>
<evidence type="ECO:0000256" key="1">
    <source>
        <dbReference type="SAM" id="MobiDB-lite"/>
    </source>
</evidence>
<dbReference type="SUPFAM" id="SSF52402">
    <property type="entry name" value="Adenine nucleotide alpha hydrolases-like"/>
    <property type="match status" value="1"/>
</dbReference>
<evidence type="ECO:0000313" key="3">
    <source>
        <dbReference type="EMBL" id="RAY12159.1"/>
    </source>
</evidence>
<dbReference type="InterPro" id="IPR001962">
    <property type="entry name" value="Asn_synthase"/>
</dbReference>
<sequence length="611" mass="67448">MRSYLAIVAKHPGRRIAPPVLATARTATVEGLPVPAENLKRQEWISPHGDIALLAWSNEPKHELLPPMLIDSGAGVVGYCGYLGDPAEEELLAAADRLDTRLDAFGGVFSVFRADGTGFEAATSIARVCPVYHTETADLAIAGSRALPVHLTARAARTGQTRPRPDIDLLGLQVMVRHGFYTNDETPFRDVRALPAAATLTARPGKPVRIDRRPAPEAGGRPARGRAARQGVTALAEALLEAARPLGRHGEPIMLGLTGGRDSRIMAALLHTAGVPFTARTRGFSDDPDVVLATRIAGILGVPHEVALPREDSGGRFQQVGHPLHRAHHVIRMCEGMTSAYESVNGFAPYTMTPKTSGSGGETLRGGFLYDQNDISPEGIRRRVKTIFCSADEFLTPEARERSRPHHEEWAERARADGPGVLDTLYLHYRTGRWLVGSHTATVMNWPFYHPFLDNRVVRAALELPATWRRSEEVVFRIIETLTPQLRDLPLEGKRWGFERTRPRRILNRGRWHARAALLPSGRTSGFNWRKQAVEPLLGVMREQIMDGPAELFDLVDRARIDETLTPGAQGWAMQRWHVYTLSVLLSGRWREPLPPDLPGLDIPIPSAQPR</sequence>
<dbReference type="Gene3D" id="3.40.50.620">
    <property type="entry name" value="HUPs"/>
    <property type="match status" value="1"/>
</dbReference>
<dbReference type="Proteomes" id="UP000251891">
    <property type="component" value="Unassembled WGS sequence"/>
</dbReference>
<protein>
    <recommendedName>
        <fullName evidence="2">Asparagine synthetase domain-containing protein</fullName>
    </recommendedName>
</protein>
<name>A0A365GZ98_9ACTN</name>
<dbReference type="GO" id="GO:0006529">
    <property type="term" value="P:asparagine biosynthetic process"/>
    <property type="evidence" value="ECO:0007669"/>
    <property type="project" value="InterPro"/>
</dbReference>
<dbReference type="AlphaFoldDB" id="A0A365GZ98"/>
<keyword evidence="4" id="KW-1185">Reference proteome</keyword>
<dbReference type="Pfam" id="PF00733">
    <property type="entry name" value="Asn_synthase"/>
    <property type="match status" value="1"/>
</dbReference>
<reference evidence="3 4" key="1">
    <citation type="submission" date="2018-06" db="EMBL/GenBank/DDBJ databases">
        <title>Actinomadura craniellae sp. nov. isolated from marine sponge Craniella sp.</title>
        <authorList>
            <person name="Li L."/>
            <person name="Xu Q.H."/>
            <person name="Lin H.W."/>
            <person name="Lu Y.H."/>
        </authorList>
    </citation>
    <scope>NUCLEOTIDE SEQUENCE [LARGE SCALE GENOMIC DNA]</scope>
    <source>
        <strain evidence="3 4">LHW63021</strain>
    </source>
</reference>
<feature type="domain" description="Asparagine synthetase" evidence="2">
    <location>
        <begin position="235"/>
        <end position="582"/>
    </location>
</feature>
<proteinExistence type="predicted"/>